<protein>
    <recommendedName>
        <fullName evidence="6">TonB C-terminal domain-containing protein</fullName>
    </recommendedName>
</protein>
<feature type="domain" description="TonB C-terminal" evidence="6">
    <location>
        <begin position="131"/>
        <end position="208"/>
    </location>
</feature>
<name>A0AA37V2P2_9BACT</name>
<keyword evidence="8" id="KW-1185">Reference proteome</keyword>
<evidence type="ECO:0000256" key="1">
    <source>
        <dbReference type="ARBA" id="ARBA00004167"/>
    </source>
</evidence>
<evidence type="ECO:0000256" key="4">
    <source>
        <dbReference type="ARBA" id="ARBA00023136"/>
    </source>
</evidence>
<feature type="chain" id="PRO_5041337365" description="TonB C-terminal domain-containing protein" evidence="5">
    <location>
        <begin position="24"/>
        <end position="217"/>
    </location>
</feature>
<evidence type="ECO:0000313" key="8">
    <source>
        <dbReference type="Proteomes" id="UP001161325"/>
    </source>
</evidence>
<dbReference type="Pfam" id="PF03544">
    <property type="entry name" value="TonB_C"/>
    <property type="match status" value="1"/>
</dbReference>
<comment type="caution">
    <text evidence="7">The sequence shown here is derived from an EMBL/GenBank/DDBJ whole genome shotgun (WGS) entry which is preliminary data.</text>
</comment>
<dbReference type="RefSeq" id="WP_284349983.1">
    <property type="nucleotide sequence ID" value="NZ_BRXS01000003.1"/>
</dbReference>
<dbReference type="InterPro" id="IPR006260">
    <property type="entry name" value="TonB/TolA_C"/>
</dbReference>
<feature type="signal peptide" evidence="5">
    <location>
        <begin position="1"/>
        <end position="23"/>
    </location>
</feature>
<evidence type="ECO:0000256" key="3">
    <source>
        <dbReference type="ARBA" id="ARBA00022989"/>
    </source>
</evidence>
<dbReference type="Gene3D" id="2.60.40.1120">
    <property type="entry name" value="Carboxypeptidase-like, regulatory domain"/>
    <property type="match status" value="1"/>
</dbReference>
<dbReference type="NCBIfam" id="TIGR01352">
    <property type="entry name" value="tonB_Cterm"/>
    <property type="match status" value="1"/>
</dbReference>
<evidence type="ECO:0000259" key="6">
    <source>
        <dbReference type="Pfam" id="PF03544"/>
    </source>
</evidence>
<dbReference type="InterPro" id="IPR037682">
    <property type="entry name" value="TonB_C"/>
</dbReference>
<accession>A0AA37V2P2</accession>
<dbReference type="GO" id="GO:0055085">
    <property type="term" value="P:transmembrane transport"/>
    <property type="evidence" value="ECO:0007669"/>
    <property type="project" value="InterPro"/>
</dbReference>
<dbReference type="SUPFAM" id="SSF74653">
    <property type="entry name" value="TolA/TonB C-terminal domain"/>
    <property type="match status" value="1"/>
</dbReference>
<keyword evidence="4" id="KW-0472">Membrane</keyword>
<dbReference type="GO" id="GO:0016020">
    <property type="term" value="C:membrane"/>
    <property type="evidence" value="ECO:0007669"/>
    <property type="project" value="UniProtKB-SubCell"/>
</dbReference>
<comment type="subcellular location">
    <subcellularLocation>
        <location evidence="1">Membrane</location>
        <topology evidence="1">Single-pass membrane protein</topology>
    </subcellularLocation>
</comment>
<reference evidence="7" key="1">
    <citation type="submission" date="2022-08" db="EMBL/GenBank/DDBJ databases">
        <title>Draft genome sequencing of Roseisolibacter agri AW1220.</title>
        <authorList>
            <person name="Tobiishi Y."/>
            <person name="Tonouchi A."/>
        </authorList>
    </citation>
    <scope>NUCLEOTIDE SEQUENCE</scope>
    <source>
        <strain evidence="7">AW1220</strain>
    </source>
</reference>
<proteinExistence type="predicted"/>
<dbReference type="EMBL" id="BRXS01000003">
    <property type="protein sequence ID" value="GLC25527.1"/>
    <property type="molecule type" value="Genomic_DNA"/>
</dbReference>
<evidence type="ECO:0000256" key="2">
    <source>
        <dbReference type="ARBA" id="ARBA00022692"/>
    </source>
</evidence>
<keyword evidence="2" id="KW-0812">Transmembrane</keyword>
<keyword evidence="3" id="KW-1133">Transmembrane helix</keyword>
<dbReference type="AlphaFoldDB" id="A0AA37V2P2"/>
<evidence type="ECO:0000256" key="5">
    <source>
        <dbReference type="SAM" id="SignalP"/>
    </source>
</evidence>
<organism evidence="7 8">
    <name type="scientific">Roseisolibacter agri</name>
    <dbReference type="NCBI Taxonomy" id="2014610"/>
    <lineage>
        <taxon>Bacteria</taxon>
        <taxon>Pseudomonadati</taxon>
        <taxon>Gemmatimonadota</taxon>
        <taxon>Gemmatimonadia</taxon>
        <taxon>Gemmatimonadales</taxon>
        <taxon>Gemmatimonadaceae</taxon>
        <taxon>Roseisolibacter</taxon>
    </lineage>
</organism>
<gene>
    <name evidence="7" type="ORF">rosag_20400</name>
</gene>
<dbReference type="Gene3D" id="3.30.1150.10">
    <property type="match status" value="1"/>
</dbReference>
<dbReference type="Proteomes" id="UP001161325">
    <property type="component" value="Unassembled WGS sequence"/>
</dbReference>
<evidence type="ECO:0000313" key="7">
    <source>
        <dbReference type="EMBL" id="GLC25527.1"/>
    </source>
</evidence>
<keyword evidence="5" id="KW-0732">Signal</keyword>
<sequence length="217" mass="23819">MPRIPALPPLLLLAALCPGVAAAQVVMGRVVEARTRAPLAGVDVRAELARDSVVAMKTGADGVFSLLLPGAGRYQLTLRVREDVHVVSDSFDLAMDAVLQREFLVEVPQQRALFEFQVEKPVRPLRGTVGPQYPPTMRASNIEGEVLAQFVVDTTGRPEPTSFRVLRYTNLEFVGAVRDAVLLMRFQPAEVGGRKVRQLVQQPFEFRLTAAPVVPRP</sequence>